<keyword evidence="2 7" id="KW-0255">Endonuclease</keyword>
<keyword evidence="6" id="KW-0234">DNA repair</keyword>
<reference evidence="8" key="1">
    <citation type="submission" date="2016-10" db="EMBL/GenBank/DDBJ databases">
        <authorList>
            <person name="Varghese N."/>
            <person name="Submissions S."/>
        </authorList>
    </citation>
    <scope>NUCLEOTIDE SEQUENCE [LARGE SCALE GENOMIC DNA]</scope>
    <source>
        <strain evidence="8">FP5</strain>
    </source>
</reference>
<evidence type="ECO:0000313" key="8">
    <source>
        <dbReference type="Proteomes" id="UP000198897"/>
    </source>
</evidence>
<dbReference type="PANTHER" id="PTHR31290">
    <property type="entry name" value="UV-DAMAGE ENDONUCLEASE"/>
    <property type="match status" value="1"/>
</dbReference>
<keyword evidence="1" id="KW-0540">Nuclease</keyword>
<dbReference type="Gene3D" id="3.20.20.150">
    <property type="entry name" value="Divalent-metal-dependent TIM barrel enzymes"/>
    <property type="match status" value="1"/>
</dbReference>
<evidence type="ECO:0000256" key="1">
    <source>
        <dbReference type="ARBA" id="ARBA00022722"/>
    </source>
</evidence>
<keyword evidence="3" id="KW-0227">DNA damage</keyword>
<dbReference type="SUPFAM" id="SSF51658">
    <property type="entry name" value="Xylose isomerase-like"/>
    <property type="match status" value="1"/>
</dbReference>
<protein>
    <submittedName>
        <fullName evidence="7">UV-damage endonuclease</fullName>
    </submittedName>
</protein>
<evidence type="ECO:0000256" key="4">
    <source>
        <dbReference type="ARBA" id="ARBA00022769"/>
    </source>
</evidence>
<dbReference type="GO" id="GO:0009411">
    <property type="term" value="P:response to UV"/>
    <property type="evidence" value="ECO:0007669"/>
    <property type="project" value="InterPro"/>
</dbReference>
<dbReference type="EMBL" id="FOOG01000029">
    <property type="protein sequence ID" value="SFG23937.1"/>
    <property type="molecule type" value="Genomic_DNA"/>
</dbReference>
<sequence length="323" mass="37935">MTLYRLGYVAMSVNLQNASPSQTMTYKRFSAVRDREAAIRKLERLSQSNIQNCIRLLKHNKTHDIEFFRLSSRLVPLATHEALEKWDYLSAIKEDLSELGTLAAKWGIRLDFHPDHFVVINSIDKEIFKTSMKVLKYHYLLLYQMGLDPTHRCVIHLGGRYQDKEKSLERFIDNWAFVPKGIQKMIMIENDDTSYTLENCLYVCEKLNIPLVFDIHHHLANYDNEQWDSHWGRVLHTWSRSPLSVKMHISSPKSHEEFKSHADFVDVELFLDFVKQTTGSTDQIDCMIEAKKKDEALFVLVEELKKHPNVIMESESTFRWKVD</sequence>
<evidence type="ECO:0000256" key="6">
    <source>
        <dbReference type="ARBA" id="ARBA00023204"/>
    </source>
</evidence>
<accession>A0A1I2QCD6</accession>
<evidence type="ECO:0000256" key="2">
    <source>
        <dbReference type="ARBA" id="ARBA00022759"/>
    </source>
</evidence>
<keyword evidence="8" id="KW-1185">Reference proteome</keyword>
<dbReference type="InterPro" id="IPR036237">
    <property type="entry name" value="Xyl_isomerase-like_sf"/>
</dbReference>
<organism evidence="7 8">
    <name type="scientific">Halobacillus alkaliphilus</name>
    <dbReference type="NCBI Taxonomy" id="396056"/>
    <lineage>
        <taxon>Bacteria</taxon>
        <taxon>Bacillati</taxon>
        <taxon>Bacillota</taxon>
        <taxon>Bacilli</taxon>
        <taxon>Bacillales</taxon>
        <taxon>Bacillaceae</taxon>
        <taxon>Halobacillus</taxon>
    </lineage>
</organism>
<evidence type="ECO:0000313" key="7">
    <source>
        <dbReference type="EMBL" id="SFG23937.1"/>
    </source>
</evidence>
<dbReference type="GO" id="GO:0016787">
    <property type="term" value="F:hydrolase activity"/>
    <property type="evidence" value="ECO:0007669"/>
    <property type="project" value="UniProtKB-KW"/>
</dbReference>
<keyword evidence="5" id="KW-0378">Hydrolase</keyword>
<keyword evidence="4" id="KW-0228">DNA excision</keyword>
<dbReference type="OrthoDB" id="9782576at2"/>
<name>A0A1I2QCD6_9BACI</name>
<dbReference type="AlphaFoldDB" id="A0A1I2QCD6"/>
<dbReference type="RefSeq" id="WP_089752942.1">
    <property type="nucleotide sequence ID" value="NZ_FOOG01000029.1"/>
</dbReference>
<dbReference type="GO" id="GO:0004519">
    <property type="term" value="F:endonuclease activity"/>
    <property type="evidence" value="ECO:0007669"/>
    <property type="project" value="UniProtKB-KW"/>
</dbReference>
<evidence type="ECO:0000256" key="5">
    <source>
        <dbReference type="ARBA" id="ARBA00022801"/>
    </source>
</evidence>
<dbReference type="Pfam" id="PF03851">
    <property type="entry name" value="UvdE"/>
    <property type="match status" value="1"/>
</dbReference>
<dbReference type="Proteomes" id="UP000198897">
    <property type="component" value="Unassembled WGS sequence"/>
</dbReference>
<evidence type="ECO:0000256" key="3">
    <source>
        <dbReference type="ARBA" id="ARBA00022763"/>
    </source>
</evidence>
<dbReference type="NCBIfam" id="TIGR00629">
    <property type="entry name" value="uvde"/>
    <property type="match status" value="1"/>
</dbReference>
<gene>
    <name evidence="7" type="ORF">SAMN05216353_12950</name>
</gene>
<dbReference type="GO" id="GO:0006289">
    <property type="term" value="P:nucleotide-excision repair"/>
    <property type="evidence" value="ECO:0007669"/>
    <property type="project" value="InterPro"/>
</dbReference>
<proteinExistence type="predicted"/>
<dbReference type="PANTHER" id="PTHR31290:SF5">
    <property type="entry name" value="UV-DAMAGE ENDONUCLEASE"/>
    <property type="match status" value="1"/>
</dbReference>
<dbReference type="InterPro" id="IPR004601">
    <property type="entry name" value="UvdE"/>
</dbReference>